<evidence type="ECO:0000313" key="1">
    <source>
        <dbReference type="Ensembl" id="ENSPLAP00000009057.1"/>
    </source>
</evidence>
<dbReference type="GeneTree" id="ENSGT00550000075019"/>
<evidence type="ECO:0000313" key="2">
    <source>
        <dbReference type="Proteomes" id="UP000261500"/>
    </source>
</evidence>
<dbReference type="Gene3D" id="3.20.20.70">
    <property type="entry name" value="Aldolase class I"/>
    <property type="match status" value="1"/>
</dbReference>
<dbReference type="SUPFAM" id="SSF51395">
    <property type="entry name" value="FMN-linked oxidoreductases"/>
    <property type="match status" value="1"/>
</dbReference>
<reference evidence="1" key="1">
    <citation type="submission" date="2025-08" db="UniProtKB">
        <authorList>
            <consortium name="Ensembl"/>
        </authorList>
    </citation>
    <scope>IDENTIFICATION</scope>
</reference>
<proteinExistence type="predicted"/>
<dbReference type="GO" id="GO:0005737">
    <property type="term" value="C:cytoplasm"/>
    <property type="evidence" value="ECO:0007669"/>
    <property type="project" value="TreeGrafter"/>
</dbReference>
<dbReference type="InterPro" id="IPR052582">
    <property type="entry name" value="tRNA-DUS-like"/>
</dbReference>
<dbReference type="PANTHER" id="PTHR45936">
    <property type="entry name" value="TRNA-DIHYDROURIDINE(20) SYNTHASE [NAD(P)+]-LIKE"/>
    <property type="match status" value="1"/>
</dbReference>
<dbReference type="GO" id="GO:0017150">
    <property type="term" value="F:tRNA dihydrouridine synthase activity"/>
    <property type="evidence" value="ECO:0007669"/>
    <property type="project" value="TreeGrafter"/>
</dbReference>
<accession>A0A3B3U8V0</accession>
<name>A0A3B3U8V0_9TELE</name>
<dbReference type="InterPro" id="IPR013785">
    <property type="entry name" value="Aldolase_TIM"/>
</dbReference>
<dbReference type="Ensembl" id="ENSPLAT00000001836.1">
    <property type="protein sequence ID" value="ENSPLAP00000009057.1"/>
    <property type="gene ID" value="ENSPLAG00000011742.1"/>
</dbReference>
<dbReference type="AlphaFoldDB" id="A0A3B3U8V0"/>
<keyword evidence="2" id="KW-1185">Reference proteome</keyword>
<protein>
    <submittedName>
        <fullName evidence="1">tRNA-dihydrouridine(20) synthase [NAD(P)+]-like</fullName>
    </submittedName>
</protein>
<dbReference type="PANTHER" id="PTHR45936:SF1">
    <property type="entry name" value="TRNA-DIHYDROURIDINE(20) SYNTHASE [NAD(P)+]-LIKE"/>
    <property type="match status" value="1"/>
</dbReference>
<organism evidence="1 2">
    <name type="scientific">Poecilia latipinna</name>
    <name type="common">sailfin molly</name>
    <dbReference type="NCBI Taxonomy" id="48699"/>
    <lineage>
        <taxon>Eukaryota</taxon>
        <taxon>Metazoa</taxon>
        <taxon>Chordata</taxon>
        <taxon>Craniata</taxon>
        <taxon>Vertebrata</taxon>
        <taxon>Euteleostomi</taxon>
        <taxon>Actinopterygii</taxon>
        <taxon>Neopterygii</taxon>
        <taxon>Teleostei</taxon>
        <taxon>Neoteleostei</taxon>
        <taxon>Acanthomorphata</taxon>
        <taxon>Ovalentaria</taxon>
        <taxon>Atherinomorphae</taxon>
        <taxon>Cyprinodontiformes</taxon>
        <taxon>Poeciliidae</taxon>
        <taxon>Poeciliinae</taxon>
        <taxon>Poecilia</taxon>
    </lineage>
</organism>
<dbReference type="STRING" id="48699.ENSPLAP00000009057"/>
<reference evidence="1" key="2">
    <citation type="submission" date="2025-09" db="UniProtKB">
        <authorList>
            <consortium name="Ensembl"/>
        </authorList>
    </citation>
    <scope>IDENTIFICATION</scope>
</reference>
<dbReference type="Proteomes" id="UP000261500">
    <property type="component" value="Unplaced"/>
</dbReference>
<sequence>MPVSRSAEQLAWQHAGLSFRNITALAPMVRVGTLPMRLLALDYGADVVYCEELIDIKMAQCQRIVNDVLETVDFVAPDERVMFRTCEREKDRVVFQMVRPNITAPAINPVSIMHWLPFSADQHAGLKLCLNTFRELLILTEL</sequence>